<accession>A0ABV3EZI6</accession>
<protein>
    <submittedName>
        <fullName evidence="1">XRE family transcriptional regulator</fullName>
    </submittedName>
</protein>
<gene>
    <name evidence="1" type="ORF">AB0D95_30900</name>
</gene>
<evidence type="ECO:0000313" key="1">
    <source>
        <dbReference type="EMBL" id="MEU9581622.1"/>
    </source>
</evidence>
<evidence type="ECO:0000313" key="2">
    <source>
        <dbReference type="Proteomes" id="UP001551584"/>
    </source>
</evidence>
<dbReference type="EMBL" id="JBEZNA010000136">
    <property type="protein sequence ID" value="MEU9581622.1"/>
    <property type="molecule type" value="Genomic_DNA"/>
</dbReference>
<keyword evidence="2" id="KW-1185">Reference proteome</keyword>
<name>A0ABV3EZI6_9ACTN</name>
<dbReference type="Gene3D" id="1.25.40.10">
    <property type="entry name" value="Tetratricopeptide repeat domain"/>
    <property type="match status" value="1"/>
</dbReference>
<comment type="caution">
    <text evidence="1">The sequence shown here is derived from an EMBL/GenBank/DDBJ whole genome shotgun (WGS) entry which is preliminary data.</text>
</comment>
<sequence>MEQASLRLTTLTTEHRQHLAPMLHSLLTQVNNLLEQGRYSPPIGRRLHTLAASLSQATAWHRFDHGLYTDAGTYWTAGLRNAHHCDDRNMSAALLGDIAYQMAWQNNPRSATRILKHALTKTDHPTAQSLLHLRLARALAAQGERSATLRALSAAEHHLGTTSANPAPAWCAWMSQADLAVDSGQALLDLGDTRRAHQLINEGQQLLPSSRNKTRAVFLAYQAKSHLDLREPDSAAATALEALTLSHHIGAPRCVQLVRDLTPHFESHAKVPGVAEVLERTAT</sequence>
<proteinExistence type="predicted"/>
<dbReference type="RefSeq" id="WP_359278422.1">
    <property type="nucleotide sequence ID" value="NZ_JBEZNA010000136.1"/>
</dbReference>
<organism evidence="1 2">
    <name type="scientific">Streptomyces chilikensis</name>
    <dbReference type="NCBI Taxonomy" id="1194079"/>
    <lineage>
        <taxon>Bacteria</taxon>
        <taxon>Bacillati</taxon>
        <taxon>Actinomycetota</taxon>
        <taxon>Actinomycetes</taxon>
        <taxon>Kitasatosporales</taxon>
        <taxon>Streptomycetaceae</taxon>
        <taxon>Streptomyces</taxon>
    </lineage>
</organism>
<reference evidence="1 2" key="1">
    <citation type="submission" date="2024-06" db="EMBL/GenBank/DDBJ databases">
        <title>The Natural Products Discovery Center: Release of the First 8490 Sequenced Strains for Exploring Actinobacteria Biosynthetic Diversity.</title>
        <authorList>
            <person name="Kalkreuter E."/>
            <person name="Kautsar S.A."/>
            <person name="Yang D."/>
            <person name="Bader C.D."/>
            <person name="Teijaro C.N."/>
            <person name="Fluegel L."/>
            <person name="Davis C.M."/>
            <person name="Simpson J.R."/>
            <person name="Lauterbach L."/>
            <person name="Steele A.D."/>
            <person name="Gui C."/>
            <person name="Meng S."/>
            <person name="Li G."/>
            <person name="Viehrig K."/>
            <person name="Ye F."/>
            <person name="Su P."/>
            <person name="Kiefer A.F."/>
            <person name="Nichols A."/>
            <person name="Cepeda A.J."/>
            <person name="Yan W."/>
            <person name="Fan B."/>
            <person name="Jiang Y."/>
            <person name="Adhikari A."/>
            <person name="Zheng C.-J."/>
            <person name="Schuster L."/>
            <person name="Cowan T.M."/>
            <person name="Smanski M.J."/>
            <person name="Chevrette M.G."/>
            <person name="De Carvalho L.P.S."/>
            <person name="Shen B."/>
        </authorList>
    </citation>
    <scope>NUCLEOTIDE SEQUENCE [LARGE SCALE GENOMIC DNA]</scope>
    <source>
        <strain evidence="1 2">NPDC048117</strain>
    </source>
</reference>
<dbReference type="Proteomes" id="UP001551584">
    <property type="component" value="Unassembled WGS sequence"/>
</dbReference>
<dbReference type="InterPro" id="IPR011990">
    <property type="entry name" value="TPR-like_helical_dom_sf"/>
</dbReference>